<dbReference type="GO" id="GO:0016787">
    <property type="term" value="F:hydrolase activity"/>
    <property type="evidence" value="ECO:0007669"/>
    <property type="project" value="UniProtKB-KW"/>
</dbReference>
<dbReference type="Pfam" id="PF00271">
    <property type="entry name" value="Helicase_C"/>
    <property type="match status" value="1"/>
</dbReference>
<dbReference type="PANTHER" id="PTHR47961">
    <property type="entry name" value="DNA POLYMERASE THETA, PUTATIVE (AFU_ORTHOLOGUE AFUA_1G05260)-RELATED"/>
    <property type="match status" value="1"/>
</dbReference>
<dbReference type="PROSITE" id="PS51192">
    <property type="entry name" value="HELICASE_ATP_BIND_1"/>
    <property type="match status" value="1"/>
</dbReference>
<evidence type="ECO:0000313" key="9">
    <source>
        <dbReference type="Proteomes" id="UP000683417"/>
    </source>
</evidence>
<accession>A0A9W4D561</accession>
<dbReference type="Pfam" id="PF00270">
    <property type="entry name" value="DEAD"/>
    <property type="match status" value="1"/>
</dbReference>
<organism evidence="8 9">
    <name type="scientific">Blumeria graminis f. sp. triticale</name>
    <dbReference type="NCBI Taxonomy" id="1689686"/>
    <lineage>
        <taxon>Eukaryota</taxon>
        <taxon>Fungi</taxon>
        <taxon>Dikarya</taxon>
        <taxon>Ascomycota</taxon>
        <taxon>Pezizomycotina</taxon>
        <taxon>Leotiomycetes</taxon>
        <taxon>Erysiphales</taxon>
        <taxon>Erysiphaceae</taxon>
        <taxon>Blumeria</taxon>
    </lineage>
</organism>
<dbReference type="InterPro" id="IPR048960">
    <property type="entry name" value="POLQ-like_helical"/>
</dbReference>
<dbReference type="SMART" id="SM00490">
    <property type="entry name" value="HELICc"/>
    <property type="match status" value="1"/>
</dbReference>
<dbReference type="AlphaFoldDB" id="A0A9W4D561"/>
<dbReference type="FunFam" id="1.10.3380.20:FF:000005">
    <property type="entry name" value="DNA-directed DNA polymerase theta, putative"/>
    <property type="match status" value="1"/>
</dbReference>
<sequence>MNNKRKSKSHMSSLEIVKSNTTTVQKTAIKRPFNQFRAGESQIAADATNRNEFSRPLLHKSSSTPTPLIAGQIINASDKHQISHSFRDNLALTPGPDTDPKLNLAHAVYGLPTQLVQNLAKLGINSIYPWQSECLLESGALDGKTNLVYSAPTGGGKSLVADVLMLKNIVENPGKKALLVLPYVALVQEKIRWLRKVVNGMVKPPHPCEDKKRSSLWQKRGDEESFNIVGFFGGSKSKAIWSDFDIAVCTIEKANSLINAAIEETSTDLPAVIVMDELHMLDDENRGYILELMATKILSLNEDVQLIGMSATLNNPELLAAWLQAKFYISQYKPIPIEEHLVFDNNIYPAGTSSMFCKTAIQLTASQRQNSLSQVRPLPCRIINQSKCLELKNPVLNSVVSLANETARAGYGALVFCSSRVGCEKNALLISSVLPQLNDTNPDIMEKRLDLLNNLRTTAVGLDHTLENTVPTGVAFHHAGLTSEERDLIATAYDQGILKVLVATCSLAAGINLPARRVILHGARMGAELIGPSLLRQMKGRAGRKGKDEVGETYLCCQKSDIEAVSELMEADIPKIESCLVPSKRDSRALLEVVGIKLATSKGAIDEFIKNTLLYHTMSSSDLSDMIESCLQELSSDGLVKKTENEDEYKPTLLGGAVVASSLTPEDGIFVYCELKKANQAFVMDGEMHVLYLFTPIHSSQQNINWQNFRKEIEKFDESNLRVLNFVGLKPVFINKMAQGGVMKESTPQEIETARIYRRFYTALQLRDLCNEIPIHSVARKYNIPRGNVQTLAQTCHGFAAGMIKFCERMGWGALRAVLDHFSDRLKAGAKCDLLALAEVKFVKSKTARIFWDNGFKSVGALAAADVQEILTILLMAQPRKPRTSAFEEERYVKKIRSKAEIISASANKIWEKQMQQELDLEDEYE</sequence>
<name>A0A9W4D561_BLUGR</name>
<dbReference type="InterPro" id="IPR001650">
    <property type="entry name" value="Helicase_C-like"/>
</dbReference>
<comment type="caution">
    <text evidence="8">The sequence shown here is derived from an EMBL/GenBank/DDBJ whole genome shotgun (WGS) entry which is preliminary data.</text>
</comment>
<evidence type="ECO:0000256" key="5">
    <source>
        <dbReference type="ARBA" id="ARBA00048988"/>
    </source>
</evidence>
<dbReference type="Proteomes" id="UP000683417">
    <property type="component" value="Unassembled WGS sequence"/>
</dbReference>
<keyword evidence="1" id="KW-0547">Nucleotide-binding</keyword>
<dbReference type="InterPro" id="IPR050474">
    <property type="entry name" value="Hel308_SKI2-like"/>
</dbReference>
<dbReference type="PROSITE" id="PS51194">
    <property type="entry name" value="HELICASE_CTER"/>
    <property type="match status" value="1"/>
</dbReference>
<evidence type="ECO:0000259" key="6">
    <source>
        <dbReference type="PROSITE" id="PS51192"/>
    </source>
</evidence>
<keyword evidence="2" id="KW-0378">Hydrolase</keyword>
<dbReference type="GO" id="GO:0003676">
    <property type="term" value="F:nucleic acid binding"/>
    <property type="evidence" value="ECO:0007669"/>
    <property type="project" value="InterPro"/>
</dbReference>
<dbReference type="Pfam" id="PF25453">
    <property type="entry name" value="DUF7898"/>
    <property type="match status" value="1"/>
</dbReference>
<evidence type="ECO:0000256" key="1">
    <source>
        <dbReference type="ARBA" id="ARBA00022741"/>
    </source>
</evidence>
<evidence type="ECO:0000259" key="7">
    <source>
        <dbReference type="PROSITE" id="PS51194"/>
    </source>
</evidence>
<dbReference type="SMART" id="SM00487">
    <property type="entry name" value="DEXDc"/>
    <property type="match status" value="1"/>
</dbReference>
<evidence type="ECO:0000256" key="3">
    <source>
        <dbReference type="ARBA" id="ARBA00022806"/>
    </source>
</evidence>
<dbReference type="InterPro" id="IPR014001">
    <property type="entry name" value="Helicase_ATP-bd"/>
</dbReference>
<dbReference type="PANTHER" id="PTHR47961:SF6">
    <property type="entry name" value="DNA-DIRECTED DNA POLYMERASE"/>
    <property type="match status" value="1"/>
</dbReference>
<feature type="domain" description="Helicase C-terminal" evidence="7">
    <location>
        <begin position="394"/>
        <end position="588"/>
    </location>
</feature>
<dbReference type="GO" id="GO:0005524">
    <property type="term" value="F:ATP binding"/>
    <property type="evidence" value="ECO:0007669"/>
    <property type="project" value="UniProtKB-KW"/>
</dbReference>
<dbReference type="InterPro" id="IPR046931">
    <property type="entry name" value="HTH_61"/>
</dbReference>
<comment type="catalytic activity">
    <reaction evidence="5">
        <text>ATP + H2O = ADP + phosphate + H(+)</text>
        <dbReference type="Rhea" id="RHEA:13065"/>
        <dbReference type="ChEBI" id="CHEBI:15377"/>
        <dbReference type="ChEBI" id="CHEBI:15378"/>
        <dbReference type="ChEBI" id="CHEBI:30616"/>
        <dbReference type="ChEBI" id="CHEBI:43474"/>
        <dbReference type="ChEBI" id="CHEBI:456216"/>
        <dbReference type="EC" id="5.6.2.4"/>
    </reaction>
</comment>
<reference evidence="8" key="1">
    <citation type="submission" date="2020-10" db="EMBL/GenBank/DDBJ databases">
        <authorList>
            <person name="Muller C M."/>
        </authorList>
    </citation>
    <scope>NUCLEOTIDE SEQUENCE</scope>
    <source>
        <strain evidence="8">THUN-12</strain>
    </source>
</reference>
<dbReference type="EMBL" id="CAJHIT010000008">
    <property type="protein sequence ID" value="CAD6504274.1"/>
    <property type="molecule type" value="Genomic_DNA"/>
</dbReference>
<dbReference type="Pfam" id="PF21099">
    <property type="entry name" value="POLQ_helical"/>
    <property type="match status" value="1"/>
</dbReference>
<proteinExistence type="predicted"/>
<dbReference type="Pfam" id="PF20470">
    <property type="entry name" value="HTH_61"/>
    <property type="match status" value="1"/>
</dbReference>
<evidence type="ECO:0000256" key="4">
    <source>
        <dbReference type="ARBA" id="ARBA00022840"/>
    </source>
</evidence>
<evidence type="ECO:0000256" key="2">
    <source>
        <dbReference type="ARBA" id="ARBA00022801"/>
    </source>
</evidence>
<dbReference type="CDD" id="cd18026">
    <property type="entry name" value="DEXHc_POLQ-like"/>
    <property type="match status" value="1"/>
</dbReference>
<keyword evidence="3" id="KW-0347">Helicase</keyword>
<feature type="domain" description="Helicase ATP-binding" evidence="6">
    <location>
        <begin position="138"/>
        <end position="331"/>
    </location>
</feature>
<dbReference type="CDD" id="cd18795">
    <property type="entry name" value="SF2_C_Ski2"/>
    <property type="match status" value="1"/>
</dbReference>
<gene>
    <name evidence="8" type="ORF">BGTH12_LOCUS5632</name>
</gene>
<keyword evidence="4" id="KW-0067">ATP-binding</keyword>
<dbReference type="InterPro" id="IPR011545">
    <property type="entry name" value="DEAD/DEAH_box_helicase_dom"/>
</dbReference>
<protein>
    <submittedName>
        <fullName evidence="8">BgTH12-06007</fullName>
    </submittedName>
</protein>
<dbReference type="GO" id="GO:0043138">
    <property type="term" value="F:3'-5' DNA helicase activity"/>
    <property type="evidence" value="ECO:0007669"/>
    <property type="project" value="UniProtKB-EC"/>
</dbReference>
<dbReference type="InterPro" id="IPR057220">
    <property type="entry name" value="DUF7898"/>
</dbReference>
<evidence type="ECO:0000313" key="8">
    <source>
        <dbReference type="EMBL" id="CAD6504274.1"/>
    </source>
</evidence>